<evidence type="ECO:0000313" key="1">
    <source>
        <dbReference type="EMBL" id="EKX60190.1"/>
    </source>
</evidence>
<dbReference type="Proteomes" id="UP000010411">
    <property type="component" value="Unassembled WGS sequence"/>
</dbReference>
<accession>L1KI75</accession>
<dbReference type="RefSeq" id="WP_009342687.1">
    <property type="nucleotide sequence ID" value="NZ_AEJC01000669.1"/>
</dbReference>
<sequence>MDAGLAALLGAAVGAVGAGTAALTSGWLGARTAREQIFAQHLQADQQRHFEHARDRREPRSQAYTDLIAQTQAIGTRIKEMNRSETYTEDGAHRILEEISKLLRSRARVMVEGPETVADNTEDLVEAVLECQDVVMALASIPGAPPEMRDKSRSELVELCRASLEASGEALSGFVEAAREALEDTGT</sequence>
<evidence type="ECO:0000313" key="2">
    <source>
        <dbReference type="Proteomes" id="UP000010411"/>
    </source>
</evidence>
<dbReference type="AlphaFoldDB" id="L1KI75"/>
<organism evidence="1 2">
    <name type="scientific">Streptomyces ipomoeae 91-03</name>
    <dbReference type="NCBI Taxonomy" id="698759"/>
    <lineage>
        <taxon>Bacteria</taxon>
        <taxon>Bacillati</taxon>
        <taxon>Actinomycetota</taxon>
        <taxon>Actinomycetes</taxon>
        <taxon>Kitasatosporales</taxon>
        <taxon>Streptomycetaceae</taxon>
        <taxon>Streptomyces</taxon>
    </lineage>
</organism>
<comment type="caution">
    <text evidence="1">The sequence shown here is derived from an EMBL/GenBank/DDBJ whole genome shotgun (WGS) entry which is preliminary data.</text>
</comment>
<name>L1KI75_9ACTN</name>
<gene>
    <name evidence="1" type="ORF">STRIP9103_04473</name>
</gene>
<keyword evidence="2" id="KW-1185">Reference proteome</keyword>
<reference evidence="1 2" key="1">
    <citation type="submission" date="2012-11" db="EMBL/GenBank/DDBJ databases">
        <authorList>
            <person name="Huguet-Tapia J.C."/>
            <person name="Durkin A.S."/>
            <person name="Pettis G.S."/>
            <person name="Badger J.H."/>
        </authorList>
    </citation>
    <scope>NUCLEOTIDE SEQUENCE [LARGE SCALE GENOMIC DNA]</scope>
    <source>
        <strain evidence="1 2">91-03</strain>
    </source>
</reference>
<proteinExistence type="predicted"/>
<protein>
    <submittedName>
        <fullName evidence="1">Uncharacterized protein</fullName>
    </submittedName>
</protein>
<dbReference type="OrthoDB" id="4250701at2"/>
<dbReference type="EMBL" id="AEJC01000669">
    <property type="protein sequence ID" value="EKX60190.1"/>
    <property type="molecule type" value="Genomic_DNA"/>
</dbReference>
<dbReference type="PATRIC" id="fig|698759.3.peg.9066"/>